<dbReference type="EMBL" id="HBGW01103268">
    <property type="protein sequence ID" value="CAD9647479.1"/>
    <property type="molecule type" value="Transcribed_RNA"/>
</dbReference>
<evidence type="ECO:0000256" key="6">
    <source>
        <dbReference type="ARBA" id="ARBA00023033"/>
    </source>
</evidence>
<name>A0A7S2QNP4_9DINO</name>
<keyword evidence="5" id="KW-0408">Iron</keyword>
<evidence type="ECO:0000256" key="4">
    <source>
        <dbReference type="ARBA" id="ARBA00023002"/>
    </source>
</evidence>
<dbReference type="PANTHER" id="PTHR24286">
    <property type="entry name" value="CYTOCHROME P450 26"/>
    <property type="match status" value="1"/>
</dbReference>
<feature type="region of interest" description="Disordered" evidence="7">
    <location>
        <begin position="1"/>
        <end position="35"/>
    </location>
</feature>
<evidence type="ECO:0000256" key="3">
    <source>
        <dbReference type="ARBA" id="ARBA00022723"/>
    </source>
</evidence>
<feature type="transmembrane region" description="Helical" evidence="8">
    <location>
        <begin position="112"/>
        <end position="136"/>
    </location>
</feature>
<evidence type="ECO:0000256" key="1">
    <source>
        <dbReference type="ARBA" id="ARBA00010617"/>
    </source>
</evidence>
<evidence type="ECO:0000256" key="7">
    <source>
        <dbReference type="SAM" id="MobiDB-lite"/>
    </source>
</evidence>
<feature type="transmembrane region" description="Helical" evidence="8">
    <location>
        <begin position="59"/>
        <end position="76"/>
    </location>
</feature>
<keyword evidence="8" id="KW-1133">Transmembrane helix</keyword>
<dbReference type="Gene3D" id="1.10.630.10">
    <property type="entry name" value="Cytochrome P450"/>
    <property type="match status" value="1"/>
</dbReference>
<evidence type="ECO:0000256" key="2">
    <source>
        <dbReference type="ARBA" id="ARBA00022617"/>
    </source>
</evidence>
<keyword evidence="8" id="KW-0812">Transmembrane</keyword>
<keyword evidence="6" id="KW-0503">Monooxygenase</keyword>
<dbReference type="GO" id="GO:0016125">
    <property type="term" value="P:sterol metabolic process"/>
    <property type="evidence" value="ECO:0007669"/>
    <property type="project" value="TreeGrafter"/>
</dbReference>
<organism evidence="9">
    <name type="scientific">Zooxanthella nutricula</name>
    <dbReference type="NCBI Taxonomy" id="1333877"/>
    <lineage>
        <taxon>Eukaryota</taxon>
        <taxon>Sar</taxon>
        <taxon>Alveolata</taxon>
        <taxon>Dinophyceae</taxon>
        <taxon>Peridiniales</taxon>
        <taxon>Peridiniales incertae sedis</taxon>
        <taxon>Zooxanthella</taxon>
    </lineage>
</organism>
<accession>A0A7S2QNP4</accession>
<protein>
    <recommendedName>
        <fullName evidence="10">Cytochrome P450</fullName>
    </recommendedName>
</protein>
<dbReference type="AlphaFoldDB" id="A0A7S2QNP4"/>
<keyword evidence="2" id="KW-0349">Heme</keyword>
<feature type="compositionally biased region" description="Low complexity" evidence="7">
    <location>
        <begin position="21"/>
        <end position="35"/>
    </location>
</feature>
<keyword evidence="3" id="KW-0479">Metal-binding</keyword>
<dbReference type="GO" id="GO:0020037">
    <property type="term" value="F:heme binding"/>
    <property type="evidence" value="ECO:0007669"/>
    <property type="project" value="InterPro"/>
</dbReference>
<evidence type="ECO:0000256" key="8">
    <source>
        <dbReference type="SAM" id="Phobius"/>
    </source>
</evidence>
<keyword evidence="4" id="KW-0560">Oxidoreductase</keyword>
<sequence>MASAGGTLVETPTEQVESKDPAGAAQAETAATPPSTEAMKWGSIDEVLNADLIDVPQDAWYISVVCMWFTCLYNLIQGIFGGLVKMVFVCFSVGTCWIPCSDKLCSAMGSVLMGRPLFMAFTWWRYVLSALIALVANGKSRLALFMWEWESFGSGDYWWHGEGVWCWKYVDCERILKSYQDRKAAFGAVRACIPDLFPTNLLIFLPTGGQESHWYQMRDLLHAFFLDTGLKDYRTRMTQLPGKVREDWKNPKLEDLSDLPLVQRMVSKCIFWMMFGKWVSDVDADVLAKWRTLASQFILPRLVHRFLFNLGIKKVKQTRAETVEIVKKYEVDGVFYTMNGQLGEKYRKKTVVELCDEVMFAIGFAGIGGTCAAVESVGSFLQCKIPAESAAKHIKWGQYDTSEKMVAKYKANPEKYIKETCRMDPPVTSATTALMADTKITLKGKEYTFPKHLLNQYVLSMANRDESVFKDVKPEVFEPDREHLNKALTWNGAFGASDEGDFPRICPGRYLSLDVTRTIVHHALGIRAEETASTLNGHEVRVVGNERETPI</sequence>
<dbReference type="InterPro" id="IPR036396">
    <property type="entry name" value="Cyt_P450_sf"/>
</dbReference>
<dbReference type="GO" id="GO:0004497">
    <property type="term" value="F:monooxygenase activity"/>
    <property type="evidence" value="ECO:0007669"/>
    <property type="project" value="UniProtKB-KW"/>
</dbReference>
<evidence type="ECO:0000313" key="9">
    <source>
        <dbReference type="EMBL" id="CAD9647479.1"/>
    </source>
</evidence>
<evidence type="ECO:0000256" key="5">
    <source>
        <dbReference type="ARBA" id="ARBA00023004"/>
    </source>
</evidence>
<evidence type="ECO:0008006" key="10">
    <source>
        <dbReference type="Google" id="ProtNLM"/>
    </source>
</evidence>
<comment type="similarity">
    <text evidence="1">Belongs to the cytochrome P450 family.</text>
</comment>
<dbReference type="GO" id="GO:0005506">
    <property type="term" value="F:iron ion binding"/>
    <property type="evidence" value="ECO:0007669"/>
    <property type="project" value="InterPro"/>
</dbReference>
<keyword evidence="8" id="KW-0472">Membrane</keyword>
<reference evidence="9" key="1">
    <citation type="submission" date="2021-01" db="EMBL/GenBank/DDBJ databases">
        <authorList>
            <person name="Corre E."/>
            <person name="Pelletier E."/>
            <person name="Niang G."/>
            <person name="Scheremetjew M."/>
            <person name="Finn R."/>
            <person name="Kale V."/>
            <person name="Holt S."/>
            <person name="Cochrane G."/>
            <person name="Meng A."/>
            <person name="Brown T."/>
            <person name="Cohen L."/>
        </authorList>
    </citation>
    <scope>NUCLEOTIDE SEQUENCE</scope>
    <source>
        <strain evidence="9">RCC3387</strain>
    </source>
</reference>
<dbReference type="SUPFAM" id="SSF48264">
    <property type="entry name" value="Cytochrome P450"/>
    <property type="match status" value="1"/>
</dbReference>
<dbReference type="GO" id="GO:0016705">
    <property type="term" value="F:oxidoreductase activity, acting on paired donors, with incorporation or reduction of molecular oxygen"/>
    <property type="evidence" value="ECO:0007669"/>
    <property type="project" value="InterPro"/>
</dbReference>
<dbReference type="PANTHER" id="PTHR24286:SF384">
    <property type="entry name" value="P450, PUTATIVE (EUROFUNG)-RELATED"/>
    <property type="match status" value="1"/>
</dbReference>
<proteinExistence type="inferred from homology"/>
<gene>
    <name evidence="9" type="ORF">BRAN1462_LOCUS65301</name>
</gene>